<dbReference type="OrthoDB" id="9796171at2"/>
<organism evidence="2 3">
    <name type="scientific">Brumimicrobium glaciale</name>
    <dbReference type="NCBI Taxonomy" id="200475"/>
    <lineage>
        <taxon>Bacteria</taxon>
        <taxon>Pseudomonadati</taxon>
        <taxon>Bacteroidota</taxon>
        <taxon>Flavobacteriia</taxon>
        <taxon>Flavobacteriales</taxon>
        <taxon>Crocinitomicaceae</taxon>
        <taxon>Brumimicrobium</taxon>
    </lineage>
</organism>
<dbReference type="AlphaFoldDB" id="A0A4Q4KLH8"/>
<dbReference type="InterPro" id="IPR000182">
    <property type="entry name" value="GNAT_dom"/>
</dbReference>
<keyword evidence="3" id="KW-1185">Reference proteome</keyword>
<evidence type="ECO:0000313" key="2">
    <source>
        <dbReference type="EMBL" id="RYM33597.1"/>
    </source>
</evidence>
<protein>
    <submittedName>
        <fullName evidence="2">GNAT family N-acetyltransferase</fullName>
    </submittedName>
</protein>
<name>A0A4Q4KLH8_9FLAO</name>
<accession>A0A4Q4KLH8</accession>
<feature type="domain" description="N-acetyltransferase" evidence="1">
    <location>
        <begin position="9"/>
        <end position="152"/>
    </location>
</feature>
<dbReference type="Gene3D" id="3.40.630.30">
    <property type="match status" value="1"/>
</dbReference>
<dbReference type="SUPFAM" id="SSF55729">
    <property type="entry name" value="Acyl-CoA N-acyltransferases (Nat)"/>
    <property type="match status" value="1"/>
</dbReference>
<gene>
    <name evidence="2" type="ORF">ERX46_11715</name>
</gene>
<dbReference type="InterPro" id="IPR016181">
    <property type="entry name" value="Acyl_CoA_acyltransferase"/>
</dbReference>
<dbReference type="PROSITE" id="PS51186">
    <property type="entry name" value="GNAT"/>
    <property type="match status" value="1"/>
</dbReference>
<comment type="caution">
    <text evidence="2">The sequence shown here is derived from an EMBL/GenBank/DDBJ whole genome shotgun (WGS) entry which is preliminary data.</text>
</comment>
<evidence type="ECO:0000259" key="1">
    <source>
        <dbReference type="PROSITE" id="PS51186"/>
    </source>
</evidence>
<dbReference type="EMBL" id="SETE01000004">
    <property type="protein sequence ID" value="RYM33597.1"/>
    <property type="molecule type" value="Genomic_DNA"/>
</dbReference>
<sequence length="153" mass="17720">MNMLNWQFKHYNDLSLNEFHDILALRIKVFVVEQNCPYQELDGKDKKCYHLICRNGKGDLVGTMRILPQGVAYNDIGLGRVVLAKEERGEKEGHQMIEEALAFCRDEFGDVPVYLSGQKHLEAFYNKHKFKSTGKEYLEDGIPHVEMCLKINN</sequence>
<proteinExistence type="predicted"/>
<dbReference type="Proteomes" id="UP000293952">
    <property type="component" value="Unassembled WGS sequence"/>
</dbReference>
<dbReference type="GO" id="GO:0016747">
    <property type="term" value="F:acyltransferase activity, transferring groups other than amino-acyl groups"/>
    <property type="evidence" value="ECO:0007669"/>
    <property type="project" value="InterPro"/>
</dbReference>
<keyword evidence="2" id="KW-0808">Transferase</keyword>
<reference evidence="2 3" key="1">
    <citation type="submission" date="2019-02" db="EMBL/GenBank/DDBJ databases">
        <title>Genome sequence of the sea-ice species Brumimicrobium glaciale.</title>
        <authorList>
            <person name="Bowman J.P."/>
        </authorList>
    </citation>
    <scope>NUCLEOTIDE SEQUENCE [LARGE SCALE GENOMIC DNA]</scope>
    <source>
        <strain evidence="2 3">IC156</strain>
    </source>
</reference>
<evidence type="ECO:0000313" key="3">
    <source>
        <dbReference type="Proteomes" id="UP000293952"/>
    </source>
</evidence>
<dbReference type="Pfam" id="PF13673">
    <property type="entry name" value="Acetyltransf_10"/>
    <property type="match status" value="1"/>
</dbReference>